<dbReference type="InterPro" id="IPR033889">
    <property type="entry name" value="LanC"/>
</dbReference>
<evidence type="ECO:0000313" key="3">
    <source>
        <dbReference type="EMBL" id="RKN46674.1"/>
    </source>
</evidence>
<dbReference type="AlphaFoldDB" id="A0A3A9ZFU7"/>
<dbReference type="OrthoDB" id="1882482at2"/>
<feature type="binding site" evidence="1">
    <location>
        <position position="338"/>
    </location>
    <ligand>
        <name>Zn(2+)</name>
        <dbReference type="ChEBI" id="CHEBI:29105"/>
    </ligand>
</feature>
<dbReference type="RefSeq" id="WP_120674100.1">
    <property type="nucleotide sequence ID" value="NZ_RBAL01000001.1"/>
</dbReference>
<evidence type="ECO:0000256" key="1">
    <source>
        <dbReference type="PIRSR" id="PIRSR607822-1"/>
    </source>
</evidence>
<keyword evidence="1" id="KW-0862">Zinc</keyword>
<dbReference type="Gene3D" id="1.50.10.20">
    <property type="match status" value="1"/>
</dbReference>
<reference evidence="3 4" key="1">
    <citation type="journal article" date="2014" name="Int. J. Syst. Evol. Microbiol.">
        <title>Streptomyces hoynatensis sp. nov., isolated from deep marine sediment.</title>
        <authorList>
            <person name="Veyisoglu A."/>
            <person name="Sahin N."/>
        </authorList>
    </citation>
    <scope>NUCLEOTIDE SEQUENCE [LARGE SCALE GENOMIC DNA]</scope>
    <source>
        <strain evidence="3 4">KCTC 29097</strain>
    </source>
</reference>
<sequence length="423" mass="43366">MPTSTDEAAGQALAVAHALIDPERVTAALTAPAAATLCDGLAGTALLHACLARTDPQFATAATQHWEAAARLGRRTQPDGIHTGPGALAASLVVGTGYLPDPGPYGDIARNATAWLSARAEGLARHQQQRTAQGRPGAPWAVYDAIKGLAGIGRVLLAAHAAGHREQAQPGLTATLTTLTAILRARHGRRPGWWLPAEDHPPPVTVHPSGAATTGLAHGAAGPLALLAIAHTAGHTVPGQAEGIRTTATWLTTHRDADGTWPPHISGDALDHPPTPGLPSPSGRRDAWCYGTPGIGRALTLAGQALTDPALTAAGRTAVDRFAERRSATWDTEGPTLCHGTAGILQAATRGDSPAVAAQAAQLTTAFHDPDRPFGFPHIESEARFDNPGFLTGAAGTALALADYTGLLPTCPAAAWDSLLLLS</sequence>
<accession>A0A3A9ZFU7</accession>
<dbReference type="SUPFAM" id="SSF158745">
    <property type="entry name" value="LanC-like"/>
    <property type="match status" value="1"/>
</dbReference>
<keyword evidence="1" id="KW-0479">Metal-binding</keyword>
<comment type="caution">
    <text evidence="3">The sequence shown here is derived from an EMBL/GenBank/DDBJ whole genome shotgun (WGS) entry which is preliminary data.</text>
</comment>
<keyword evidence="4" id="KW-1185">Reference proteome</keyword>
<dbReference type="Pfam" id="PF05147">
    <property type="entry name" value="LANC_like"/>
    <property type="match status" value="1"/>
</dbReference>
<dbReference type="GO" id="GO:0046872">
    <property type="term" value="F:metal ion binding"/>
    <property type="evidence" value="ECO:0007669"/>
    <property type="project" value="UniProtKB-KW"/>
</dbReference>
<dbReference type="SMART" id="SM01260">
    <property type="entry name" value="LANC_like"/>
    <property type="match status" value="1"/>
</dbReference>
<dbReference type="EMBL" id="RBAL01000001">
    <property type="protein sequence ID" value="RKN46674.1"/>
    <property type="molecule type" value="Genomic_DNA"/>
</dbReference>
<dbReference type="GO" id="GO:0031179">
    <property type="term" value="P:peptide modification"/>
    <property type="evidence" value="ECO:0007669"/>
    <property type="project" value="InterPro"/>
</dbReference>
<dbReference type="PRINTS" id="PR01950">
    <property type="entry name" value="LANCSUPER"/>
</dbReference>
<dbReference type="InterPro" id="IPR007822">
    <property type="entry name" value="LANC-like"/>
</dbReference>
<evidence type="ECO:0000313" key="4">
    <source>
        <dbReference type="Proteomes" id="UP000272474"/>
    </source>
</evidence>
<evidence type="ECO:0000256" key="2">
    <source>
        <dbReference type="SAM" id="MobiDB-lite"/>
    </source>
</evidence>
<dbReference type="CDD" id="cd04793">
    <property type="entry name" value="LanC"/>
    <property type="match status" value="1"/>
</dbReference>
<name>A0A3A9ZFU7_9ACTN</name>
<feature type="binding site" evidence="1">
    <location>
        <position position="339"/>
    </location>
    <ligand>
        <name>Zn(2+)</name>
        <dbReference type="ChEBI" id="CHEBI:29105"/>
    </ligand>
</feature>
<dbReference type="PRINTS" id="PR01955">
    <property type="entry name" value="LANCFRANKIA"/>
</dbReference>
<organism evidence="3 4">
    <name type="scientific">Streptomyces hoynatensis</name>
    <dbReference type="NCBI Taxonomy" id="1141874"/>
    <lineage>
        <taxon>Bacteria</taxon>
        <taxon>Bacillati</taxon>
        <taxon>Actinomycetota</taxon>
        <taxon>Actinomycetes</taxon>
        <taxon>Kitasatosporales</taxon>
        <taxon>Streptomycetaceae</taxon>
        <taxon>Streptomyces</taxon>
    </lineage>
</organism>
<feature type="binding site" evidence="1">
    <location>
        <position position="289"/>
    </location>
    <ligand>
        <name>Zn(2+)</name>
        <dbReference type="ChEBI" id="CHEBI:29105"/>
    </ligand>
</feature>
<protein>
    <submittedName>
        <fullName evidence="3">Lanthionine synthetase</fullName>
    </submittedName>
</protein>
<gene>
    <name evidence="3" type="ORF">D7294_00085</name>
</gene>
<feature type="region of interest" description="Disordered" evidence="2">
    <location>
        <begin position="260"/>
        <end position="285"/>
    </location>
</feature>
<proteinExistence type="predicted"/>
<dbReference type="Proteomes" id="UP000272474">
    <property type="component" value="Unassembled WGS sequence"/>
</dbReference>